<dbReference type="EMBL" id="HBGV01006365">
    <property type="protein sequence ID" value="CAD9482136.1"/>
    <property type="molecule type" value="Transcribed_RNA"/>
</dbReference>
<proteinExistence type="predicted"/>
<dbReference type="AlphaFoldDB" id="A0A7S2MGU1"/>
<organism evidence="1">
    <name type="scientific">Helicotheca tamesis</name>
    <dbReference type="NCBI Taxonomy" id="374047"/>
    <lineage>
        <taxon>Eukaryota</taxon>
        <taxon>Sar</taxon>
        <taxon>Stramenopiles</taxon>
        <taxon>Ochrophyta</taxon>
        <taxon>Bacillariophyta</taxon>
        <taxon>Mediophyceae</taxon>
        <taxon>Lithodesmiophycidae</taxon>
        <taxon>Lithodesmiales</taxon>
        <taxon>Lithodesmiaceae</taxon>
        <taxon>Helicotheca</taxon>
    </lineage>
</organism>
<evidence type="ECO:0000313" key="1">
    <source>
        <dbReference type="EMBL" id="CAD9482136.1"/>
    </source>
</evidence>
<protein>
    <submittedName>
        <fullName evidence="1">Uncharacterized protein</fullName>
    </submittedName>
</protein>
<sequence length="250" mass="28358">MAEELSRAIVSASRQMERNDAAKTSFACIVTNAQYTLTQCSGSQCTKFYNKFSGMRYRTLIGYYDMRYADEQSEEENEGQDFAETHETIGGALTKLTSKGFLTREEQLEKLLRHMYGNNVSLVMTKQETHTTTTEAAVEENKNEIDDFPSNIVRAGEMAGLTNFTNKREDKEYLAIVITADLYFTAYKPDSPQCWSGGDFPYMLKKADGEGFRCRETQLEKFLQYMDIELLEGGKALHVFSKIKSGNAND</sequence>
<name>A0A7S2MGU1_9STRA</name>
<gene>
    <name evidence="1" type="ORF">HTAM1171_LOCUS3883</name>
</gene>
<reference evidence="1" key="1">
    <citation type="submission" date="2021-01" db="EMBL/GenBank/DDBJ databases">
        <authorList>
            <person name="Corre E."/>
            <person name="Pelletier E."/>
            <person name="Niang G."/>
            <person name="Scheremetjew M."/>
            <person name="Finn R."/>
            <person name="Kale V."/>
            <person name="Holt S."/>
            <person name="Cochrane G."/>
            <person name="Meng A."/>
            <person name="Brown T."/>
            <person name="Cohen L."/>
        </authorList>
    </citation>
    <scope>NUCLEOTIDE SEQUENCE</scope>
    <source>
        <strain evidence="1">CCMP826</strain>
    </source>
</reference>
<accession>A0A7S2MGU1</accession>